<dbReference type="Pfam" id="PF01565">
    <property type="entry name" value="FAD_binding_4"/>
    <property type="match status" value="1"/>
</dbReference>
<comment type="caution">
    <text evidence="5">The sequence shown here is derived from an EMBL/GenBank/DDBJ whole genome shotgun (WGS) entry which is preliminary data.</text>
</comment>
<dbReference type="InterPro" id="IPR050432">
    <property type="entry name" value="FAD-linked_Oxidoreductases_BP"/>
</dbReference>
<name>A0AAD6MXY0_9EURO</name>
<keyword evidence="3" id="KW-0732">Signal</keyword>
<dbReference type="InterPro" id="IPR016169">
    <property type="entry name" value="FAD-bd_PCMH_sub2"/>
</dbReference>
<gene>
    <name evidence="5" type="ORF">N7493_003831</name>
</gene>
<feature type="domain" description="FAD-binding PCMH-type" evidence="4">
    <location>
        <begin position="98"/>
        <end position="278"/>
    </location>
</feature>
<dbReference type="Gene3D" id="3.30.465.10">
    <property type="match status" value="1"/>
</dbReference>
<reference evidence="5" key="1">
    <citation type="journal article" date="2023" name="IMA Fungus">
        <title>Comparative genomic study of the Penicillium genus elucidates a diverse pangenome and 15 lateral gene transfer events.</title>
        <authorList>
            <person name="Petersen C."/>
            <person name="Sorensen T."/>
            <person name="Nielsen M.R."/>
            <person name="Sondergaard T.E."/>
            <person name="Sorensen J.L."/>
            <person name="Fitzpatrick D.A."/>
            <person name="Frisvad J.C."/>
            <person name="Nielsen K.L."/>
        </authorList>
    </citation>
    <scope>NUCLEOTIDE SEQUENCE</scope>
    <source>
        <strain evidence="5">IBT 17514</strain>
    </source>
</reference>
<dbReference type="AlphaFoldDB" id="A0AAD6MXY0"/>
<evidence type="ECO:0000259" key="4">
    <source>
        <dbReference type="PROSITE" id="PS51387"/>
    </source>
</evidence>
<proteinExistence type="inferred from homology"/>
<accession>A0AAD6MXY0</accession>
<comment type="similarity">
    <text evidence="1">Belongs to the oxygen-dependent FAD-linked oxidoreductase family.</text>
</comment>
<reference evidence="5" key="2">
    <citation type="submission" date="2023-01" db="EMBL/GenBank/DDBJ databases">
        <authorList>
            <person name="Petersen C."/>
        </authorList>
    </citation>
    <scope>NUCLEOTIDE SEQUENCE</scope>
    <source>
        <strain evidence="5">IBT 17514</strain>
    </source>
</reference>
<feature type="signal peptide" evidence="3">
    <location>
        <begin position="1"/>
        <end position="26"/>
    </location>
</feature>
<evidence type="ECO:0000256" key="1">
    <source>
        <dbReference type="ARBA" id="ARBA00005466"/>
    </source>
</evidence>
<dbReference type="PROSITE" id="PS51387">
    <property type="entry name" value="FAD_PCMH"/>
    <property type="match status" value="1"/>
</dbReference>
<dbReference type="InterPro" id="IPR036318">
    <property type="entry name" value="FAD-bd_PCMH-like_sf"/>
</dbReference>
<keyword evidence="6" id="KW-1185">Reference proteome</keyword>
<dbReference type="InterPro" id="IPR006094">
    <property type="entry name" value="Oxid_FAD_bind_N"/>
</dbReference>
<dbReference type="PANTHER" id="PTHR13878">
    <property type="entry name" value="GULONOLACTONE OXIDASE"/>
    <property type="match status" value="1"/>
</dbReference>
<dbReference type="GO" id="GO:0071949">
    <property type="term" value="F:FAD binding"/>
    <property type="evidence" value="ECO:0007669"/>
    <property type="project" value="InterPro"/>
</dbReference>
<feature type="chain" id="PRO_5041995053" evidence="3">
    <location>
        <begin position="27"/>
        <end position="285"/>
    </location>
</feature>
<dbReference type="SUPFAM" id="SSF56176">
    <property type="entry name" value="FAD-binding/transporter-associated domain-like"/>
    <property type="match status" value="1"/>
</dbReference>
<dbReference type="GO" id="GO:0016491">
    <property type="term" value="F:oxidoreductase activity"/>
    <property type="evidence" value="ECO:0007669"/>
    <property type="project" value="UniProtKB-KW"/>
</dbReference>
<protein>
    <submittedName>
        <fullName evidence="5">FAD binding domain protein</fullName>
    </submittedName>
</protein>
<evidence type="ECO:0000256" key="2">
    <source>
        <dbReference type="ARBA" id="ARBA00023002"/>
    </source>
</evidence>
<evidence type="ECO:0000256" key="3">
    <source>
        <dbReference type="SAM" id="SignalP"/>
    </source>
</evidence>
<dbReference type="InterPro" id="IPR016166">
    <property type="entry name" value="FAD-bd_PCMH"/>
</dbReference>
<evidence type="ECO:0000313" key="5">
    <source>
        <dbReference type="EMBL" id="KAJ5732350.1"/>
    </source>
</evidence>
<keyword evidence="2" id="KW-0560">Oxidoreductase</keyword>
<dbReference type="Proteomes" id="UP001215712">
    <property type="component" value="Unassembled WGS sequence"/>
</dbReference>
<evidence type="ECO:0000313" key="6">
    <source>
        <dbReference type="Proteomes" id="UP001215712"/>
    </source>
</evidence>
<dbReference type="PANTHER" id="PTHR13878:SF91">
    <property type="entry name" value="FAD BINDING DOMAIN PROTEIN (AFU_ORTHOLOGUE AFUA_6G12070)-RELATED"/>
    <property type="match status" value="1"/>
</dbReference>
<sequence length="285" mass="30213">MGRRSYGALLFAAAIVPLAIWLKAGPQSPSCRCYPGDPCWPSANKWESLNVSLSGNLISVEPIGSLAGQFLKHTLVTHLRRWQLDGVTDPAHPESLCTIGHLAQYTANVTSAADVKEVLEFVKKHNIHLVIRNTSHDYLERSTGAGAVNLWTHNLKSIETIPSYASSGYNGPAMKIGAGIQGFEAQNAAHESGYVIVTGLCPDVGIAGGYTQGGGHGSLASRYGLSADQVLEWEVITAGGELKTASPTQNSDLYWALSGGGGGTYAVVLSMMVRVYPEEENSVAS</sequence>
<organism evidence="5 6">
    <name type="scientific">Penicillium malachiteum</name>
    <dbReference type="NCBI Taxonomy" id="1324776"/>
    <lineage>
        <taxon>Eukaryota</taxon>
        <taxon>Fungi</taxon>
        <taxon>Dikarya</taxon>
        <taxon>Ascomycota</taxon>
        <taxon>Pezizomycotina</taxon>
        <taxon>Eurotiomycetes</taxon>
        <taxon>Eurotiomycetidae</taxon>
        <taxon>Eurotiales</taxon>
        <taxon>Aspergillaceae</taxon>
        <taxon>Penicillium</taxon>
    </lineage>
</organism>
<dbReference type="EMBL" id="JAQJAN010000004">
    <property type="protein sequence ID" value="KAJ5732350.1"/>
    <property type="molecule type" value="Genomic_DNA"/>
</dbReference>